<dbReference type="GO" id="GO:0050114">
    <property type="term" value="F:myo-inosose-2 dehydratase activity"/>
    <property type="evidence" value="ECO:0007669"/>
    <property type="project" value="UniProtKB-EC"/>
</dbReference>
<gene>
    <name evidence="3" type="ORF">FHX76_000355</name>
</gene>
<keyword evidence="3" id="KW-0456">Lyase</keyword>
<reference evidence="3 4" key="1">
    <citation type="submission" date="2020-02" db="EMBL/GenBank/DDBJ databases">
        <title>Sequencing the genomes of 1000 actinobacteria strains.</title>
        <authorList>
            <person name="Klenk H.-P."/>
        </authorList>
    </citation>
    <scope>NUCLEOTIDE SEQUENCE [LARGE SCALE GENOMIC DNA]</scope>
    <source>
        <strain evidence="3 4">DSM 27960</strain>
    </source>
</reference>
<dbReference type="RefSeq" id="WP_167147111.1">
    <property type="nucleotide sequence ID" value="NZ_JAAMOX010000001.1"/>
</dbReference>
<organism evidence="3 4">
    <name type="scientific">Lysinibacter cavernae</name>
    <dbReference type="NCBI Taxonomy" id="1640652"/>
    <lineage>
        <taxon>Bacteria</taxon>
        <taxon>Bacillati</taxon>
        <taxon>Actinomycetota</taxon>
        <taxon>Actinomycetes</taxon>
        <taxon>Micrococcales</taxon>
        <taxon>Microbacteriaceae</taxon>
        <taxon>Lysinibacter</taxon>
    </lineage>
</organism>
<dbReference type="SUPFAM" id="SSF51658">
    <property type="entry name" value="Xylose isomerase-like"/>
    <property type="match status" value="1"/>
</dbReference>
<evidence type="ECO:0000313" key="3">
    <source>
        <dbReference type="EMBL" id="NIH52487.1"/>
    </source>
</evidence>
<dbReference type="Proteomes" id="UP000541033">
    <property type="component" value="Unassembled WGS sequence"/>
</dbReference>
<dbReference type="PANTHER" id="PTHR12110">
    <property type="entry name" value="HYDROXYPYRUVATE ISOMERASE"/>
    <property type="match status" value="1"/>
</dbReference>
<keyword evidence="1" id="KW-0119">Carbohydrate metabolism</keyword>
<dbReference type="InterPro" id="IPR013022">
    <property type="entry name" value="Xyl_isomerase-like_TIM-brl"/>
</dbReference>
<accession>A0A7X5QZ71</accession>
<comment type="caution">
    <text evidence="3">The sequence shown here is derived from an EMBL/GenBank/DDBJ whole genome shotgun (WGS) entry which is preliminary data.</text>
</comment>
<protein>
    <submittedName>
        <fullName evidence="3">Inosose dehydratase</fullName>
        <ecNumber evidence="3">4.2.1.44</ecNumber>
    </submittedName>
</protein>
<dbReference type="EMBL" id="JAAMOX010000001">
    <property type="protein sequence ID" value="NIH52487.1"/>
    <property type="molecule type" value="Genomic_DNA"/>
</dbReference>
<dbReference type="InterPro" id="IPR036237">
    <property type="entry name" value="Xyl_isomerase-like_sf"/>
</dbReference>
<dbReference type="PANTHER" id="PTHR12110:SF41">
    <property type="entry name" value="INOSOSE DEHYDRATASE"/>
    <property type="match status" value="1"/>
</dbReference>
<dbReference type="Gene3D" id="3.20.20.150">
    <property type="entry name" value="Divalent-metal-dependent TIM barrel enzymes"/>
    <property type="match status" value="1"/>
</dbReference>
<evidence type="ECO:0000259" key="2">
    <source>
        <dbReference type="Pfam" id="PF01261"/>
    </source>
</evidence>
<evidence type="ECO:0000256" key="1">
    <source>
        <dbReference type="ARBA" id="ARBA00023277"/>
    </source>
</evidence>
<dbReference type="Pfam" id="PF01261">
    <property type="entry name" value="AP_endonuc_2"/>
    <property type="match status" value="1"/>
</dbReference>
<evidence type="ECO:0000313" key="4">
    <source>
        <dbReference type="Proteomes" id="UP000541033"/>
    </source>
</evidence>
<keyword evidence="4" id="KW-1185">Reference proteome</keyword>
<name>A0A7X5QZ71_9MICO</name>
<dbReference type="InterPro" id="IPR050312">
    <property type="entry name" value="IolE/XylAMocC-like"/>
</dbReference>
<feature type="domain" description="Xylose isomerase-like TIM barrel" evidence="2">
    <location>
        <begin position="41"/>
        <end position="285"/>
    </location>
</feature>
<dbReference type="EC" id="4.2.1.44" evidence="3"/>
<dbReference type="AlphaFoldDB" id="A0A7X5QZ71"/>
<sequence>MNRLDPTQPRPRIANAPVSYGVFGHVSGDDDSMSPAGVLRTMREAGYQGSELGPPGFFGTPEQARDVFAETGLAVAGAYIPLHTIGPDDVLSLDIKRMHTTLDELVATGATGPAIFADEGSDELLSNPVHRRSLALSDEQWTTSARIIQDAANLARDRGLDVSFHPHVSTYVEQPWEIERLLELTDVSLTFDVGHIVFAGGDAIAHLDAWWERINHIHVKDGSLAVLRQAVESGRTDFDDWWANLCTPFGDGDINLDAFLADVLRRNYTGWLVVEQDRAPARVDEYPSVARDQARNFDWLNTRVNAS</sequence>
<proteinExistence type="predicted"/>